<proteinExistence type="predicted"/>
<gene>
    <name evidence="2" type="ORF">ALC60_05983</name>
</gene>
<feature type="region of interest" description="Disordered" evidence="1">
    <location>
        <begin position="1"/>
        <end position="60"/>
    </location>
</feature>
<dbReference type="Proteomes" id="UP000075809">
    <property type="component" value="Unassembled WGS sequence"/>
</dbReference>
<feature type="region of interest" description="Disordered" evidence="1">
    <location>
        <begin position="171"/>
        <end position="192"/>
    </location>
</feature>
<feature type="compositionally biased region" description="Basic and acidic residues" evidence="1">
    <location>
        <begin position="42"/>
        <end position="53"/>
    </location>
</feature>
<dbReference type="AlphaFoldDB" id="A0A151X424"/>
<evidence type="ECO:0000256" key="1">
    <source>
        <dbReference type="SAM" id="MobiDB-lite"/>
    </source>
</evidence>
<organism evidence="2 3">
    <name type="scientific">Mycetomoellerius zeteki</name>
    <dbReference type="NCBI Taxonomy" id="64791"/>
    <lineage>
        <taxon>Eukaryota</taxon>
        <taxon>Metazoa</taxon>
        <taxon>Ecdysozoa</taxon>
        <taxon>Arthropoda</taxon>
        <taxon>Hexapoda</taxon>
        <taxon>Insecta</taxon>
        <taxon>Pterygota</taxon>
        <taxon>Neoptera</taxon>
        <taxon>Endopterygota</taxon>
        <taxon>Hymenoptera</taxon>
        <taxon>Apocrita</taxon>
        <taxon>Aculeata</taxon>
        <taxon>Formicoidea</taxon>
        <taxon>Formicidae</taxon>
        <taxon>Myrmicinae</taxon>
        <taxon>Mycetomoellerius</taxon>
    </lineage>
</organism>
<feature type="compositionally biased region" description="Acidic residues" evidence="1">
    <location>
        <begin position="1"/>
        <end position="21"/>
    </location>
</feature>
<evidence type="ECO:0000313" key="2">
    <source>
        <dbReference type="EMBL" id="KYQ55131.1"/>
    </source>
</evidence>
<sequence length="281" mass="32790">QWKEEDEEEDAAAEEEEEEEETKVKNDDAGRVHRRNARRKGDRGLWGKRESVPKKRKVENGGGGLGREFWWRGSDLSDATAGSKLDILPPESALFSTNYFYLWLHDGYSGSVDKRKRCKWMWQGIRPVLVPLYIALCESRGLEPSYPLCPMDNPATERKIKSWGTAMQLDRGRREANRRREKEMKKKREKEKEKRAQGVACTRFFSRAMTPRSSCSPFTAAARYSSTNTPHLEANERACQLTFVRDDAYTPSWSALFYYKTKWKRQEEVERVLIKVACWNF</sequence>
<dbReference type="EMBL" id="KQ982554">
    <property type="protein sequence ID" value="KYQ55131.1"/>
    <property type="molecule type" value="Genomic_DNA"/>
</dbReference>
<protein>
    <submittedName>
        <fullName evidence="2">Uncharacterized protein</fullName>
    </submittedName>
</protein>
<keyword evidence="3" id="KW-1185">Reference proteome</keyword>
<feature type="non-terminal residue" evidence="2">
    <location>
        <position position="1"/>
    </location>
</feature>
<reference evidence="2 3" key="1">
    <citation type="submission" date="2015-09" db="EMBL/GenBank/DDBJ databases">
        <title>Trachymyrmex zeteki WGS genome.</title>
        <authorList>
            <person name="Nygaard S."/>
            <person name="Hu H."/>
            <person name="Boomsma J."/>
            <person name="Zhang G."/>
        </authorList>
    </citation>
    <scope>NUCLEOTIDE SEQUENCE [LARGE SCALE GENOMIC DNA]</scope>
    <source>
        <strain evidence="2">Tzet28-1</strain>
        <tissue evidence="2">Whole body</tissue>
    </source>
</reference>
<name>A0A151X424_9HYME</name>
<feature type="compositionally biased region" description="Basic and acidic residues" evidence="1">
    <location>
        <begin position="22"/>
        <end position="31"/>
    </location>
</feature>
<evidence type="ECO:0000313" key="3">
    <source>
        <dbReference type="Proteomes" id="UP000075809"/>
    </source>
</evidence>
<feature type="compositionally biased region" description="Basic residues" evidence="1">
    <location>
        <begin position="32"/>
        <end position="41"/>
    </location>
</feature>
<accession>A0A151X424</accession>